<organism evidence="2 3">
    <name type="scientific">Nocardiopsis metallicus</name>
    <dbReference type="NCBI Taxonomy" id="179819"/>
    <lineage>
        <taxon>Bacteria</taxon>
        <taxon>Bacillati</taxon>
        <taxon>Actinomycetota</taxon>
        <taxon>Actinomycetes</taxon>
        <taxon>Streptosporangiales</taxon>
        <taxon>Nocardiopsidaceae</taxon>
        <taxon>Nocardiopsis</taxon>
    </lineage>
</organism>
<dbReference type="InterPro" id="IPR011009">
    <property type="entry name" value="Kinase-like_dom_sf"/>
</dbReference>
<keyword evidence="2" id="KW-0808">Transferase</keyword>
<dbReference type="SUPFAM" id="SSF56112">
    <property type="entry name" value="Protein kinase-like (PK-like)"/>
    <property type="match status" value="1"/>
</dbReference>
<evidence type="ECO:0000313" key="3">
    <source>
        <dbReference type="Proteomes" id="UP000579647"/>
    </source>
</evidence>
<accession>A0A840W994</accession>
<dbReference type="Pfam" id="PF01636">
    <property type="entry name" value="APH"/>
    <property type="match status" value="1"/>
</dbReference>
<keyword evidence="2" id="KW-0418">Kinase</keyword>
<reference evidence="2 3" key="1">
    <citation type="submission" date="2020-08" db="EMBL/GenBank/DDBJ databases">
        <title>Sequencing the genomes of 1000 actinobacteria strains.</title>
        <authorList>
            <person name="Klenk H.-P."/>
        </authorList>
    </citation>
    <scope>NUCLEOTIDE SEQUENCE [LARGE SCALE GENOMIC DNA]</scope>
    <source>
        <strain evidence="2 3">DSM 44598</strain>
    </source>
</reference>
<gene>
    <name evidence="2" type="ORF">HNR07_003080</name>
</gene>
<name>A0A840W994_9ACTN</name>
<dbReference type="InterPro" id="IPR002575">
    <property type="entry name" value="Aminoglycoside_PTrfase"/>
</dbReference>
<dbReference type="Proteomes" id="UP000579647">
    <property type="component" value="Unassembled WGS sequence"/>
</dbReference>
<keyword evidence="3" id="KW-1185">Reference proteome</keyword>
<evidence type="ECO:0000313" key="2">
    <source>
        <dbReference type="EMBL" id="MBB5491943.1"/>
    </source>
</evidence>
<dbReference type="Gene3D" id="3.90.1200.10">
    <property type="match status" value="1"/>
</dbReference>
<evidence type="ECO:0000259" key="1">
    <source>
        <dbReference type="Pfam" id="PF01636"/>
    </source>
</evidence>
<protein>
    <submittedName>
        <fullName evidence="2">Homoserine kinase type II</fullName>
        <ecNumber evidence="2">2.7.1.39</ecNumber>
    </submittedName>
</protein>
<dbReference type="EC" id="2.7.1.39" evidence="2"/>
<comment type="caution">
    <text evidence="2">The sequence shown here is derived from an EMBL/GenBank/DDBJ whole genome shotgun (WGS) entry which is preliminary data.</text>
</comment>
<dbReference type="GO" id="GO:0004413">
    <property type="term" value="F:homoserine kinase activity"/>
    <property type="evidence" value="ECO:0007669"/>
    <property type="project" value="UniProtKB-EC"/>
</dbReference>
<sequence>MGQDPHHPTVSALLRSRYALANVRLERISGGHSTQNYHAVDSSGSEVFVKVYPEGWDVRAEQQAIALTRWAGGHGVPTARLRESVDGELLACSGAVALSVWEWVPGDTVSSGFTPAEQVMVGQALGRIHAVFAHHRLSRTLSPWTEEWFSADLRETEARIDSLLGVIAGRDCRDEFDVTARSTLTDRRIMLAQVPDLLSDLSRDLGTQVLHGDFTPPNLLFDEQGLAAVIDFRPPVPYMLAFELGRIAFDPRTVVLDEGWIDSAARLITAYLRENTGIARQDVLVCGRVILVQMLRSLYGIEQHYLNPDPRQAALDEFWQLRHRAAGRLLENLEEVEAMLSGVSKRR</sequence>
<dbReference type="EMBL" id="JACHDO010000001">
    <property type="protein sequence ID" value="MBB5491943.1"/>
    <property type="molecule type" value="Genomic_DNA"/>
</dbReference>
<dbReference type="RefSeq" id="WP_184365536.1">
    <property type="nucleotide sequence ID" value="NZ_JACHDO010000001.1"/>
</dbReference>
<feature type="domain" description="Aminoglycoside phosphotransferase" evidence="1">
    <location>
        <begin position="25"/>
        <end position="258"/>
    </location>
</feature>
<proteinExistence type="predicted"/>
<dbReference type="AlphaFoldDB" id="A0A840W994"/>